<dbReference type="SMART" id="SM00342">
    <property type="entry name" value="HTH_ARAC"/>
    <property type="match status" value="1"/>
</dbReference>
<dbReference type="PROSITE" id="PS00041">
    <property type="entry name" value="HTH_ARAC_FAMILY_1"/>
    <property type="match status" value="1"/>
</dbReference>
<dbReference type="GO" id="GO:0005829">
    <property type="term" value="C:cytosol"/>
    <property type="evidence" value="ECO:0007669"/>
    <property type="project" value="TreeGrafter"/>
</dbReference>
<sequence>MAQKNENEVHTTIVSVASVLGNLLDHYGLDKYAIARQVGIDIDIAYKPNDRVSTAMLQKVWQIAVQKTSDPCIGLIYAELLQPASLCGLGLSWITSDTLKDSISRLIRFQRSISTAFDLSLNELDDSYQIIIRSHLKKPAGVTFDASIATIFRMCKITYGPELKAERVTISHPAPEPQECADKFNEFFNVQVEFNAKETQVLFAKQAFENKLTSSNPDLARMNDKVVIQYLDSFDKNNVSAQVRAKIIEQLCNGIPQQDLIASALNLSLRSLQRKLNEESTSYKEILDDTRLQLSRQYLKGSDRPIIEIGFLLGFSEPGNFARAFRRWTGESPHEYREAN</sequence>
<dbReference type="EMBL" id="UOFI01000014">
    <property type="protein sequence ID" value="VAW61736.1"/>
    <property type="molecule type" value="Genomic_DNA"/>
</dbReference>
<dbReference type="InterPro" id="IPR009057">
    <property type="entry name" value="Homeodomain-like_sf"/>
</dbReference>
<keyword evidence="1" id="KW-0805">Transcription regulation</keyword>
<evidence type="ECO:0000256" key="1">
    <source>
        <dbReference type="ARBA" id="ARBA00023015"/>
    </source>
</evidence>
<proteinExistence type="predicted"/>
<feature type="domain" description="HTH araC/xylS-type" evidence="4">
    <location>
        <begin position="241"/>
        <end position="339"/>
    </location>
</feature>
<dbReference type="AlphaFoldDB" id="A0A3B0Y025"/>
<name>A0A3B0Y025_9ZZZZ</name>
<evidence type="ECO:0000256" key="2">
    <source>
        <dbReference type="ARBA" id="ARBA00023125"/>
    </source>
</evidence>
<evidence type="ECO:0000256" key="3">
    <source>
        <dbReference type="ARBA" id="ARBA00023163"/>
    </source>
</evidence>
<dbReference type="InterPro" id="IPR018062">
    <property type="entry name" value="HTH_AraC-typ_CS"/>
</dbReference>
<dbReference type="InterPro" id="IPR020449">
    <property type="entry name" value="Tscrpt_reg_AraC-type_HTH"/>
</dbReference>
<dbReference type="Pfam" id="PF12833">
    <property type="entry name" value="HTH_18"/>
    <property type="match status" value="1"/>
</dbReference>
<dbReference type="InterPro" id="IPR018060">
    <property type="entry name" value="HTH_AraC"/>
</dbReference>
<dbReference type="PANTHER" id="PTHR47894:SF1">
    <property type="entry name" value="HTH-TYPE TRANSCRIPTIONAL REGULATOR VQSM"/>
    <property type="match status" value="1"/>
</dbReference>
<dbReference type="Pfam" id="PF12625">
    <property type="entry name" value="Arabinose_bd"/>
    <property type="match status" value="1"/>
</dbReference>
<organism evidence="5">
    <name type="scientific">hydrothermal vent metagenome</name>
    <dbReference type="NCBI Taxonomy" id="652676"/>
    <lineage>
        <taxon>unclassified sequences</taxon>
        <taxon>metagenomes</taxon>
        <taxon>ecological metagenomes</taxon>
    </lineage>
</organism>
<dbReference type="SUPFAM" id="SSF46689">
    <property type="entry name" value="Homeodomain-like"/>
    <property type="match status" value="1"/>
</dbReference>
<dbReference type="PRINTS" id="PR00032">
    <property type="entry name" value="HTHARAC"/>
</dbReference>
<gene>
    <name evidence="5" type="ORF">MNBD_GAMMA09-3895</name>
</gene>
<dbReference type="InterPro" id="IPR032687">
    <property type="entry name" value="AraC-type_N"/>
</dbReference>
<reference evidence="5" key="1">
    <citation type="submission" date="2018-06" db="EMBL/GenBank/DDBJ databases">
        <authorList>
            <person name="Zhirakovskaya E."/>
        </authorList>
    </citation>
    <scope>NUCLEOTIDE SEQUENCE</scope>
</reference>
<accession>A0A3B0Y025</accession>
<keyword evidence="3" id="KW-0804">Transcription</keyword>
<dbReference type="GO" id="GO:0000976">
    <property type="term" value="F:transcription cis-regulatory region binding"/>
    <property type="evidence" value="ECO:0007669"/>
    <property type="project" value="TreeGrafter"/>
</dbReference>
<keyword evidence="2" id="KW-0238">DNA-binding</keyword>
<evidence type="ECO:0000259" key="4">
    <source>
        <dbReference type="PROSITE" id="PS01124"/>
    </source>
</evidence>
<evidence type="ECO:0000313" key="5">
    <source>
        <dbReference type="EMBL" id="VAW61736.1"/>
    </source>
</evidence>
<protein>
    <submittedName>
        <fullName evidence="5">Transcriptional regulator, AraC family</fullName>
    </submittedName>
</protein>
<dbReference type="PROSITE" id="PS01124">
    <property type="entry name" value="HTH_ARAC_FAMILY_2"/>
    <property type="match status" value="1"/>
</dbReference>
<dbReference type="Gene3D" id="1.10.10.60">
    <property type="entry name" value="Homeodomain-like"/>
    <property type="match status" value="1"/>
</dbReference>
<dbReference type="GO" id="GO:0003700">
    <property type="term" value="F:DNA-binding transcription factor activity"/>
    <property type="evidence" value="ECO:0007669"/>
    <property type="project" value="InterPro"/>
</dbReference>
<dbReference type="PANTHER" id="PTHR47894">
    <property type="entry name" value="HTH-TYPE TRANSCRIPTIONAL REGULATOR GADX"/>
    <property type="match status" value="1"/>
</dbReference>